<dbReference type="InterPro" id="IPR006680">
    <property type="entry name" value="Amidohydro-rel"/>
</dbReference>
<dbReference type="PANTHER" id="PTHR43135:SF3">
    <property type="entry name" value="ALPHA-D-RIBOSE 1-METHYLPHOSPHONATE 5-TRIPHOSPHATE DIPHOSPHATASE"/>
    <property type="match status" value="1"/>
</dbReference>
<gene>
    <name evidence="4" type="ORF">L1F33_03020</name>
</gene>
<keyword evidence="5" id="KW-1185">Reference proteome</keyword>
<name>A0ABY5T3P5_9SPHN</name>
<dbReference type="Gene3D" id="2.60.120.430">
    <property type="entry name" value="Galactose-binding lectin"/>
    <property type="match status" value="1"/>
</dbReference>
<protein>
    <submittedName>
        <fullName evidence="4">CIA30 family protein</fullName>
    </submittedName>
</protein>
<dbReference type="Gene3D" id="3.30.110.90">
    <property type="entry name" value="Amidohydrolase"/>
    <property type="match status" value="1"/>
</dbReference>
<proteinExistence type="predicted"/>
<dbReference type="InterPro" id="IPR032466">
    <property type="entry name" value="Metal_Hydrolase"/>
</dbReference>
<dbReference type="InterPro" id="IPR051781">
    <property type="entry name" value="Metallo-dep_Hydrolase"/>
</dbReference>
<reference evidence="4" key="1">
    <citation type="submission" date="2022-02" db="EMBL/GenBank/DDBJ databases">
        <title>Qipengyuania spongiae sp. nov., isolated from marine sponge.</title>
        <authorList>
            <person name="Li Z."/>
            <person name="Zhang M."/>
        </authorList>
    </citation>
    <scope>NUCLEOTIDE SEQUENCE</scope>
    <source>
        <strain evidence="4">PHS-Z21</strain>
    </source>
</reference>
<evidence type="ECO:0000256" key="1">
    <source>
        <dbReference type="SAM" id="SignalP"/>
    </source>
</evidence>
<accession>A0ABY5T3P5</accession>
<feature type="domain" description="NADH:ubiquinone oxidoreductase intermediate-associated protein 30" evidence="3">
    <location>
        <begin position="465"/>
        <end position="536"/>
    </location>
</feature>
<dbReference type="Pfam" id="PF08547">
    <property type="entry name" value="CIA30"/>
    <property type="match status" value="1"/>
</dbReference>
<dbReference type="Gene3D" id="3.40.50.10910">
    <property type="entry name" value="Amidohydrolase"/>
    <property type="match status" value="1"/>
</dbReference>
<dbReference type="EMBL" id="CP092471">
    <property type="protein sequence ID" value="UVI39948.1"/>
    <property type="molecule type" value="Genomic_DNA"/>
</dbReference>
<dbReference type="SUPFAM" id="SSF51556">
    <property type="entry name" value="Metallo-dependent hydrolases"/>
    <property type="match status" value="1"/>
</dbReference>
<evidence type="ECO:0000259" key="3">
    <source>
        <dbReference type="Pfam" id="PF08547"/>
    </source>
</evidence>
<dbReference type="Pfam" id="PF01979">
    <property type="entry name" value="Amidohydro_1"/>
    <property type="match status" value="1"/>
</dbReference>
<evidence type="ECO:0000313" key="5">
    <source>
        <dbReference type="Proteomes" id="UP001065265"/>
    </source>
</evidence>
<dbReference type="PANTHER" id="PTHR43135">
    <property type="entry name" value="ALPHA-D-RIBOSE 1-METHYLPHOSPHONATE 5-TRIPHOSPHATE DIPHOSPHATASE"/>
    <property type="match status" value="1"/>
</dbReference>
<feature type="domain" description="Amidohydrolase-related" evidence="2">
    <location>
        <begin position="81"/>
        <end position="417"/>
    </location>
</feature>
<dbReference type="SUPFAM" id="SSF51338">
    <property type="entry name" value="Composite domain of metallo-dependent hydrolases"/>
    <property type="match status" value="1"/>
</dbReference>
<dbReference type="InterPro" id="IPR011059">
    <property type="entry name" value="Metal-dep_hydrolase_composite"/>
</dbReference>
<sequence>MIHTCFRYRPQARLALVTGLLLGISAPAFAQATLIQNVRVFDGEDVHAERSVLIEGNRIVEDDFDGPVPEGARIVTCEDCTLLPGLIDAHVHAYAGLDDALLFGVTSVLDMFTAPAMTAQSRARTAAHDNPDEADLYSAGILATAPGGHGTQFGVDVPTITGPEQAEAWVAARIAEGSDYIKIVIEAGGEAVGRTLPTLDQATVTALVDAAHRQGRLAVVHASTRAAAEMAIEADADGLVHFFADAPVDAAMLAAMRESGMFVTPTFAVFEGFAGRAGSEKLLEEPAFAGILDRQTLANLRPPVESERIDSFAPAMEANIAALAEAGIPILAGSDAPNPGTWFGISLHRELELLVQSGLSPRSALVSATSAPARAFDIEGHGGIADGMFADLLLVRGDPTRDITATRRIVEVWKDGRSTAELRATRRDRIASQATQSPTRQPIPEDGTIAAFSQNGDAVSIDAPFGSWAVSTDAMLGGSSSAAASLTGDGALRLAGTVVQGGFAQWAGIAWTPGERMMAPVDLTSARGITFRIRGNASGPGVMGFSEAGGQQPSLASIEIGEEWREIRVAFEDLPRFDGAGTTMLLIGAFAPGPFAIEIDDIKLWE</sequence>
<evidence type="ECO:0000259" key="2">
    <source>
        <dbReference type="Pfam" id="PF01979"/>
    </source>
</evidence>
<feature type="chain" id="PRO_5047429904" evidence="1">
    <location>
        <begin position="31"/>
        <end position="606"/>
    </location>
</feature>
<dbReference type="InterPro" id="IPR008979">
    <property type="entry name" value="Galactose-bd-like_sf"/>
</dbReference>
<evidence type="ECO:0000313" key="4">
    <source>
        <dbReference type="EMBL" id="UVI39948.1"/>
    </source>
</evidence>
<dbReference type="InterPro" id="IPR013857">
    <property type="entry name" value="NADH-UbQ_OxRdtase-assoc_prot30"/>
</dbReference>
<dbReference type="Gene3D" id="2.30.40.10">
    <property type="entry name" value="Urease, subunit C, domain 1"/>
    <property type="match status" value="1"/>
</dbReference>
<keyword evidence="1" id="KW-0732">Signal</keyword>
<dbReference type="Proteomes" id="UP001065265">
    <property type="component" value="Chromosome"/>
</dbReference>
<organism evidence="4 5">
    <name type="scientific">Qipengyuania spongiae</name>
    <dbReference type="NCBI Taxonomy" id="2909673"/>
    <lineage>
        <taxon>Bacteria</taxon>
        <taxon>Pseudomonadati</taxon>
        <taxon>Pseudomonadota</taxon>
        <taxon>Alphaproteobacteria</taxon>
        <taxon>Sphingomonadales</taxon>
        <taxon>Erythrobacteraceae</taxon>
        <taxon>Qipengyuania</taxon>
    </lineage>
</organism>
<dbReference type="SUPFAM" id="SSF49785">
    <property type="entry name" value="Galactose-binding domain-like"/>
    <property type="match status" value="1"/>
</dbReference>
<dbReference type="RefSeq" id="WP_265559782.1">
    <property type="nucleotide sequence ID" value="NZ_CP092471.1"/>
</dbReference>
<dbReference type="Gene3D" id="1.20.58.520">
    <property type="entry name" value="Amidohydrolase"/>
    <property type="match status" value="1"/>
</dbReference>
<feature type="signal peptide" evidence="1">
    <location>
        <begin position="1"/>
        <end position="30"/>
    </location>
</feature>